<reference evidence="11 12" key="1">
    <citation type="journal article" date="2009" name="Science">
        <title>Green evolution and dynamic adaptations revealed by genomes of the marine picoeukaryotes Micromonas.</title>
        <authorList>
            <person name="Worden A.Z."/>
            <person name="Lee J.H."/>
            <person name="Mock T."/>
            <person name="Rouze P."/>
            <person name="Simmons M.P."/>
            <person name="Aerts A.L."/>
            <person name="Allen A.E."/>
            <person name="Cuvelier M.L."/>
            <person name="Derelle E."/>
            <person name="Everett M.V."/>
            <person name="Foulon E."/>
            <person name="Grimwood J."/>
            <person name="Gundlach H."/>
            <person name="Henrissat B."/>
            <person name="Napoli C."/>
            <person name="McDonald S.M."/>
            <person name="Parker M.S."/>
            <person name="Rombauts S."/>
            <person name="Salamov A."/>
            <person name="Von Dassow P."/>
            <person name="Badger J.H."/>
            <person name="Coutinho P.M."/>
            <person name="Demir E."/>
            <person name="Dubchak I."/>
            <person name="Gentemann C."/>
            <person name="Eikrem W."/>
            <person name="Gready J.E."/>
            <person name="John U."/>
            <person name="Lanier W."/>
            <person name="Lindquist E.A."/>
            <person name="Lucas S."/>
            <person name="Mayer K.F."/>
            <person name="Moreau H."/>
            <person name="Not F."/>
            <person name="Otillar R."/>
            <person name="Panaud O."/>
            <person name="Pangilinan J."/>
            <person name="Paulsen I."/>
            <person name="Piegu B."/>
            <person name="Poliakov A."/>
            <person name="Robbens S."/>
            <person name="Schmutz J."/>
            <person name="Toulza E."/>
            <person name="Wyss T."/>
            <person name="Zelensky A."/>
            <person name="Zhou K."/>
            <person name="Armbrust E.V."/>
            <person name="Bhattacharya D."/>
            <person name="Goodenough U.W."/>
            <person name="Van de Peer Y."/>
            <person name="Grigoriev I.V."/>
        </authorList>
    </citation>
    <scope>NUCLEOTIDE SEQUENCE [LARGE SCALE GENOMIC DNA]</scope>
    <source>
        <strain evidence="12">RCC299 / NOUM17</strain>
    </source>
</reference>
<dbReference type="RefSeq" id="XP_002501543.1">
    <property type="nucleotide sequence ID" value="XM_002501497.1"/>
</dbReference>
<evidence type="ECO:0000256" key="3">
    <source>
        <dbReference type="ARBA" id="ARBA00010155"/>
    </source>
</evidence>
<dbReference type="AlphaFoldDB" id="C1E4Z6"/>
<organism evidence="11 12">
    <name type="scientific">Micromonas commoda (strain RCC299 / NOUM17 / CCMP2709)</name>
    <name type="common">Picoplanktonic green alga</name>
    <dbReference type="NCBI Taxonomy" id="296587"/>
    <lineage>
        <taxon>Eukaryota</taxon>
        <taxon>Viridiplantae</taxon>
        <taxon>Chlorophyta</taxon>
        <taxon>Mamiellophyceae</taxon>
        <taxon>Mamiellales</taxon>
        <taxon>Mamiellaceae</taxon>
        <taxon>Micromonas</taxon>
    </lineage>
</organism>
<dbReference type="GeneID" id="8242829"/>
<evidence type="ECO:0000313" key="12">
    <source>
        <dbReference type="Proteomes" id="UP000002009"/>
    </source>
</evidence>
<accession>C1E4Z6</accession>
<dbReference type="EMBL" id="CP001325">
    <property type="protein sequence ID" value="ACO62801.1"/>
    <property type="molecule type" value="Genomic_DNA"/>
</dbReference>
<evidence type="ECO:0000256" key="6">
    <source>
        <dbReference type="ARBA" id="ARBA00022640"/>
    </source>
</evidence>
<protein>
    <submittedName>
        <fullName evidence="11">Photosystem I subunit VI, chloroplast</fullName>
    </submittedName>
</protein>
<keyword evidence="8" id="KW-0603">Photosystem I</keyword>
<evidence type="ECO:0000256" key="7">
    <source>
        <dbReference type="ARBA" id="ARBA00022692"/>
    </source>
</evidence>
<dbReference type="KEGG" id="mis:MICPUN_58213"/>
<dbReference type="OMA" id="KWDLYGS"/>
<dbReference type="OrthoDB" id="496139at2759"/>
<keyword evidence="5" id="KW-0602">Photosynthesis</keyword>
<keyword evidence="7" id="KW-0812">Transmembrane</keyword>
<evidence type="ECO:0000256" key="9">
    <source>
        <dbReference type="ARBA" id="ARBA00023078"/>
    </source>
</evidence>
<dbReference type="PANTHER" id="PTHR34787:SF1">
    <property type="entry name" value="PHOTOSYSTEM I REACTION CENTER SUBUNIT VI-2, CHLOROPLASTIC"/>
    <property type="match status" value="1"/>
</dbReference>
<dbReference type="GO" id="GO:0015979">
    <property type="term" value="P:photosynthesis"/>
    <property type="evidence" value="ECO:0007669"/>
    <property type="project" value="UniProtKB-KW"/>
</dbReference>
<keyword evidence="6" id="KW-0934">Plastid</keyword>
<dbReference type="PANTHER" id="PTHR34787">
    <property type="entry name" value="PHOTOSYSTEM I REACTION CENTER SUBUNIT VI-2, CHLOROPLASTIC"/>
    <property type="match status" value="1"/>
</dbReference>
<evidence type="ECO:0000256" key="4">
    <source>
        <dbReference type="ARBA" id="ARBA00022528"/>
    </source>
</evidence>
<comment type="subcellular location">
    <subcellularLocation>
        <location evidence="2">Plastid</location>
        <location evidence="2">Chloroplast thylakoid membrane</location>
        <topology evidence="2">Single-pass membrane protein</topology>
    </subcellularLocation>
</comment>
<dbReference type="FunCoup" id="C1E4Z6">
    <property type="interactions" value="444"/>
</dbReference>
<dbReference type="InParanoid" id="C1E4Z6"/>
<evidence type="ECO:0000256" key="10">
    <source>
        <dbReference type="ARBA" id="ARBA00023136"/>
    </source>
</evidence>
<keyword evidence="4" id="KW-0150">Chloroplast</keyword>
<comment type="similarity">
    <text evidence="3">Belongs to the psaH family.</text>
</comment>
<evidence type="ECO:0000256" key="5">
    <source>
        <dbReference type="ARBA" id="ARBA00022531"/>
    </source>
</evidence>
<keyword evidence="12" id="KW-1185">Reference proteome</keyword>
<evidence type="ECO:0000256" key="8">
    <source>
        <dbReference type="ARBA" id="ARBA00022836"/>
    </source>
</evidence>
<dbReference type="STRING" id="296587.C1E4Z6"/>
<dbReference type="GO" id="GO:0009538">
    <property type="term" value="C:photosystem I reaction center"/>
    <property type="evidence" value="ECO:0007669"/>
    <property type="project" value="InterPro"/>
</dbReference>
<dbReference type="eggNOG" id="ENOG502S8YQ">
    <property type="taxonomic scope" value="Eukaryota"/>
</dbReference>
<sequence length="131" mass="14102">MAFCIASSTSTFVGAKVAVRAKAARRTARAVQTNAKYGDESVYFDLGDVESTTGSWDVYGVESKARYPDQQEKFFEQAAQGLGRREAMYSFLALAGPAACLVFGAKGSKDAKLPITVGPQKEPQLGPRDRL</sequence>
<dbReference type="InterPro" id="IPR004928">
    <property type="entry name" value="PSI_PsaH"/>
</dbReference>
<dbReference type="Pfam" id="PF03244">
    <property type="entry name" value="PSI_PsaH"/>
    <property type="match status" value="1"/>
</dbReference>
<comment type="function">
    <text evidence="1">Possible role could be the docking of the LHC I antenna complex to the core complex.</text>
</comment>
<keyword evidence="10" id="KW-0472">Membrane</keyword>
<evidence type="ECO:0000256" key="1">
    <source>
        <dbReference type="ARBA" id="ARBA00002502"/>
    </source>
</evidence>
<name>C1E4Z6_MICCC</name>
<dbReference type="GO" id="GO:0009535">
    <property type="term" value="C:chloroplast thylakoid membrane"/>
    <property type="evidence" value="ECO:0007669"/>
    <property type="project" value="UniProtKB-SubCell"/>
</dbReference>
<evidence type="ECO:0000313" key="11">
    <source>
        <dbReference type="EMBL" id="ACO62801.1"/>
    </source>
</evidence>
<evidence type="ECO:0000256" key="2">
    <source>
        <dbReference type="ARBA" id="ARBA00004581"/>
    </source>
</evidence>
<proteinExistence type="inferred from homology"/>
<gene>
    <name evidence="11" type="primary">PSAH</name>
    <name evidence="11" type="ORF">MICPUN_58213</name>
</gene>
<dbReference type="Proteomes" id="UP000002009">
    <property type="component" value="Chromosome 4"/>
</dbReference>
<keyword evidence="9" id="KW-0793">Thylakoid</keyword>